<feature type="domain" description="HTH gntR-type" evidence="4">
    <location>
        <begin position="1"/>
        <end position="68"/>
    </location>
</feature>
<dbReference type="GO" id="GO:0003700">
    <property type="term" value="F:DNA-binding transcription factor activity"/>
    <property type="evidence" value="ECO:0007669"/>
    <property type="project" value="InterPro"/>
</dbReference>
<evidence type="ECO:0000256" key="1">
    <source>
        <dbReference type="ARBA" id="ARBA00023015"/>
    </source>
</evidence>
<dbReference type="InterPro" id="IPR000524">
    <property type="entry name" value="Tscrpt_reg_HTH_GntR"/>
</dbReference>
<keyword evidence="1" id="KW-0805">Transcription regulation</keyword>
<dbReference type="EMBL" id="JACIEN010000007">
    <property type="protein sequence ID" value="MBB4019394.1"/>
    <property type="molecule type" value="Genomic_DNA"/>
</dbReference>
<proteinExistence type="predicted"/>
<evidence type="ECO:0000313" key="5">
    <source>
        <dbReference type="EMBL" id="MBB4019394.1"/>
    </source>
</evidence>
<accession>A0A840C1J1</accession>
<dbReference type="InterPro" id="IPR036390">
    <property type="entry name" value="WH_DNA-bd_sf"/>
</dbReference>
<comment type="caution">
    <text evidence="5">The sequence shown here is derived from an EMBL/GenBank/DDBJ whole genome shotgun (WGS) entry which is preliminary data.</text>
</comment>
<dbReference type="Pfam" id="PF07729">
    <property type="entry name" value="FCD"/>
    <property type="match status" value="1"/>
</dbReference>
<dbReference type="SMART" id="SM00345">
    <property type="entry name" value="HTH_GNTR"/>
    <property type="match status" value="1"/>
</dbReference>
<dbReference type="Gene3D" id="1.10.10.10">
    <property type="entry name" value="Winged helix-like DNA-binding domain superfamily/Winged helix DNA-binding domain"/>
    <property type="match status" value="1"/>
</dbReference>
<dbReference type="PANTHER" id="PTHR43537:SF5">
    <property type="entry name" value="UXU OPERON TRANSCRIPTIONAL REGULATOR"/>
    <property type="match status" value="1"/>
</dbReference>
<dbReference type="Pfam" id="PF00392">
    <property type="entry name" value="GntR"/>
    <property type="match status" value="1"/>
</dbReference>
<organism evidence="5 6">
    <name type="scientific">Chelatococcus caeni</name>
    <dbReference type="NCBI Taxonomy" id="1348468"/>
    <lineage>
        <taxon>Bacteria</taxon>
        <taxon>Pseudomonadati</taxon>
        <taxon>Pseudomonadota</taxon>
        <taxon>Alphaproteobacteria</taxon>
        <taxon>Hyphomicrobiales</taxon>
        <taxon>Chelatococcaceae</taxon>
        <taxon>Chelatococcus</taxon>
    </lineage>
</organism>
<evidence type="ECO:0000313" key="6">
    <source>
        <dbReference type="Proteomes" id="UP000577362"/>
    </source>
</evidence>
<dbReference type="GO" id="GO:0003677">
    <property type="term" value="F:DNA binding"/>
    <property type="evidence" value="ECO:0007669"/>
    <property type="project" value="UniProtKB-KW"/>
</dbReference>
<dbReference type="AlphaFoldDB" id="A0A840C1J1"/>
<dbReference type="InterPro" id="IPR011711">
    <property type="entry name" value="GntR_C"/>
</dbReference>
<dbReference type="SUPFAM" id="SSF48008">
    <property type="entry name" value="GntR ligand-binding domain-like"/>
    <property type="match status" value="1"/>
</dbReference>
<dbReference type="PROSITE" id="PS50949">
    <property type="entry name" value="HTH_GNTR"/>
    <property type="match status" value="1"/>
</dbReference>
<dbReference type="InterPro" id="IPR008920">
    <property type="entry name" value="TF_FadR/GntR_C"/>
</dbReference>
<name>A0A840C1J1_9HYPH</name>
<sequence length="210" mass="23506">MRPREAAYSAVKRRIILNDLQPGIALTELGLARELGCSQGTVREALLRLQEDGLVIRSGHRGTTVTPLDPEEADEIIALRRRIEMRGAVRAAAAVTDGALQELQALQDEMERVASAGDQYRLIELDTDFHLAIFRLAGLQALEQILVRCILHSHRQKLWEPRHRRPLLETARRHQPIYERLAARDGAGLAEALGHHIDTIVDVSSERQSA</sequence>
<dbReference type="PANTHER" id="PTHR43537">
    <property type="entry name" value="TRANSCRIPTIONAL REGULATOR, GNTR FAMILY"/>
    <property type="match status" value="1"/>
</dbReference>
<dbReference type="Proteomes" id="UP000577362">
    <property type="component" value="Unassembled WGS sequence"/>
</dbReference>
<evidence type="ECO:0000256" key="2">
    <source>
        <dbReference type="ARBA" id="ARBA00023125"/>
    </source>
</evidence>
<dbReference type="InterPro" id="IPR036388">
    <property type="entry name" value="WH-like_DNA-bd_sf"/>
</dbReference>
<gene>
    <name evidence="5" type="ORF">GGR16_004445</name>
</gene>
<keyword evidence="6" id="KW-1185">Reference proteome</keyword>
<dbReference type="SUPFAM" id="SSF46785">
    <property type="entry name" value="Winged helix' DNA-binding domain"/>
    <property type="match status" value="1"/>
</dbReference>
<evidence type="ECO:0000259" key="4">
    <source>
        <dbReference type="PROSITE" id="PS50949"/>
    </source>
</evidence>
<dbReference type="SMART" id="SM00895">
    <property type="entry name" value="FCD"/>
    <property type="match status" value="1"/>
</dbReference>
<keyword evidence="3" id="KW-0804">Transcription</keyword>
<evidence type="ECO:0000256" key="3">
    <source>
        <dbReference type="ARBA" id="ARBA00023163"/>
    </source>
</evidence>
<reference evidence="5 6" key="1">
    <citation type="submission" date="2020-08" db="EMBL/GenBank/DDBJ databases">
        <title>Genomic Encyclopedia of Type Strains, Phase IV (KMG-IV): sequencing the most valuable type-strain genomes for metagenomic binning, comparative biology and taxonomic classification.</title>
        <authorList>
            <person name="Goeker M."/>
        </authorList>
    </citation>
    <scope>NUCLEOTIDE SEQUENCE [LARGE SCALE GENOMIC DNA]</scope>
    <source>
        <strain evidence="5 6">DSM 103737</strain>
    </source>
</reference>
<keyword evidence="2 5" id="KW-0238">DNA-binding</keyword>
<dbReference type="Gene3D" id="1.20.120.530">
    <property type="entry name" value="GntR ligand-binding domain-like"/>
    <property type="match status" value="1"/>
</dbReference>
<protein>
    <submittedName>
        <fullName evidence="5">DNA-binding GntR family transcriptional regulator</fullName>
    </submittedName>
</protein>
<dbReference type="RefSeq" id="WP_183318176.1">
    <property type="nucleotide sequence ID" value="NZ_JACIEN010000007.1"/>
</dbReference>